<sequence>MIRLDLFIALSVAAFYQMLIGDVEVEPEPNVNLLLILCGNEEATTDNDSFNLLCKICAANIISDRTKLYWLRHQPPTLLPKESTLEPWQLSRIMLRYFNEKLTSGVAAFCAFAHTFSFVEIGVIVEFYESDIPHEESLSTILALLSDMGNYFSMISKGALFQQNIFPVTALIRTSRIYDYGLVASLYTNCMLCFENGVCKNILRGHWLILAVSKELSLSNEFTFYTGSNATERNIVIML</sequence>
<reference evidence="2" key="2">
    <citation type="submission" date="2012-12" db="EMBL/GenBank/DDBJ databases">
        <authorList>
            <person name="Gao Y.W."/>
            <person name="Fan S.T."/>
            <person name="Sun H.T."/>
            <person name="Wang Z."/>
            <person name="Gao X.L."/>
            <person name="Li Y.G."/>
            <person name="Wang T.C."/>
            <person name="Zhang K."/>
            <person name="Xu W.W."/>
            <person name="Yu Z.J."/>
            <person name="Xia X.Z."/>
        </authorList>
    </citation>
    <scope>NUCLEOTIDE SEQUENCE</scope>
    <source>
        <strain evidence="2">FR3</strain>
    </source>
</reference>
<dbReference type="AlphaFoldDB" id="A0A0J9XR27"/>
<proteinExistence type="predicted"/>
<dbReference type="EMBL" id="LN856867">
    <property type="protein sequence ID" value="CDP93254.1"/>
    <property type="molecule type" value="Genomic_DNA"/>
</dbReference>
<reference evidence="3" key="3">
    <citation type="submission" date="2019-04" db="EMBL/GenBank/DDBJ databases">
        <authorList>
            <person name="Howe K."/>
            <person name="Paulini M."/>
            <person name="Williams G."/>
        </authorList>
    </citation>
    <scope>NUCLEOTIDE SEQUENCE [LARGE SCALE GENOMIC DNA]</scope>
    <source>
        <strain evidence="3">FR3</strain>
    </source>
</reference>
<dbReference type="Proteomes" id="UP000006672">
    <property type="component" value="Unassembled WGS sequence"/>
</dbReference>
<reference evidence="2 4" key="1">
    <citation type="journal article" date="2007" name="Science">
        <title>Draft genome of the filarial nematode parasite Brugia malayi.</title>
        <authorList>
            <person name="Ghedin E."/>
            <person name="Wang S."/>
            <person name="Spiro D."/>
            <person name="Caler E."/>
            <person name="Zhao Q."/>
            <person name="Crabtree J."/>
            <person name="Allen J.E."/>
            <person name="Delcher A.L."/>
            <person name="Guiliano D.B."/>
            <person name="Miranda-Saavedra D."/>
            <person name="Angiuoli S.V."/>
            <person name="Creasy T."/>
            <person name="Amedeo P."/>
            <person name="Haas B."/>
            <person name="El-Sayed N.M."/>
            <person name="Wortman J.R."/>
            <person name="Feldblyum T."/>
            <person name="Tallon L."/>
            <person name="Schatz M."/>
            <person name="Shumway M."/>
            <person name="Koo H."/>
            <person name="Salzberg S.L."/>
            <person name="Schobel S."/>
            <person name="Pertea M."/>
            <person name="Pop M."/>
            <person name="White O."/>
            <person name="Barton G.J."/>
            <person name="Carlow C.K."/>
            <person name="Crawford M.J."/>
            <person name="Daub J."/>
            <person name="Dimmic M.W."/>
            <person name="Estes C.F."/>
            <person name="Foster J.M."/>
            <person name="Ganatra M."/>
            <person name="Gregory W.F."/>
            <person name="Johnson N.M."/>
            <person name="Jin J."/>
            <person name="Komuniecki R."/>
            <person name="Korf I."/>
            <person name="Kumar S."/>
            <person name="Laney S."/>
            <person name="Li B.W."/>
            <person name="Li W."/>
            <person name="Lindblom T.H."/>
            <person name="Lustigman S."/>
            <person name="Ma D."/>
            <person name="Maina C.V."/>
            <person name="Martin D.M."/>
            <person name="McCarter J.P."/>
            <person name="McReynolds L."/>
            <person name="Mitreva M."/>
            <person name="Nutman T.B."/>
            <person name="Parkinson J."/>
            <person name="Peregrin-Alvarez J.M."/>
            <person name="Poole C."/>
            <person name="Ren Q."/>
            <person name="Saunders L."/>
            <person name="Sluder A.E."/>
            <person name="Smith K."/>
            <person name="Stanke M."/>
            <person name="Unnasch T.R."/>
            <person name="Ware J."/>
            <person name="Wei A.D."/>
            <person name="Weil G."/>
            <person name="Williams D.J."/>
            <person name="Zhang Y."/>
            <person name="Williams S.A."/>
            <person name="Fraser-Liggett C."/>
            <person name="Slatko B."/>
            <person name="Blaxter M.L."/>
            <person name="Scott A.L."/>
        </authorList>
    </citation>
    <scope>NUCLEOTIDE SEQUENCE</scope>
    <source>
        <strain evidence="2 4">FR3</strain>
    </source>
</reference>
<dbReference type="WBParaSite" id="Bm9225a.1">
    <property type="protein sequence ID" value="Bm9225a.1"/>
    <property type="gene ID" value="WBGene00229486"/>
</dbReference>
<dbReference type="OMA" id="NIFPVTA"/>
<reference evidence="5" key="4">
    <citation type="submission" date="2022-04" db="UniProtKB">
        <authorList>
            <consortium name="WormBaseParasite"/>
        </authorList>
    </citation>
    <scope>IDENTIFICATION</scope>
</reference>
<protein>
    <submittedName>
        <fullName evidence="2 5">Bm9225, isoform c</fullName>
    </submittedName>
</protein>
<feature type="chain" id="PRO_5023842151" evidence="1">
    <location>
        <begin position="22"/>
        <end position="239"/>
    </location>
</feature>
<evidence type="ECO:0000313" key="3">
    <source>
        <dbReference type="EMBL" id="VIO91985.1"/>
    </source>
</evidence>
<evidence type="ECO:0000313" key="2">
    <source>
        <dbReference type="EMBL" id="CDP93254.1"/>
    </source>
</evidence>
<organism evidence="2">
    <name type="scientific">Brugia malayi</name>
    <name type="common">Filarial nematode worm</name>
    <dbReference type="NCBI Taxonomy" id="6279"/>
    <lineage>
        <taxon>Eukaryota</taxon>
        <taxon>Metazoa</taxon>
        <taxon>Ecdysozoa</taxon>
        <taxon>Nematoda</taxon>
        <taxon>Chromadorea</taxon>
        <taxon>Rhabditida</taxon>
        <taxon>Spirurina</taxon>
        <taxon>Spiruromorpha</taxon>
        <taxon>Filarioidea</taxon>
        <taxon>Onchocercidae</taxon>
        <taxon>Brugia</taxon>
    </lineage>
</organism>
<feature type="signal peptide" evidence="1">
    <location>
        <begin position="1"/>
        <end position="21"/>
    </location>
</feature>
<name>A0A0J9XR27_BRUMA</name>
<dbReference type="OrthoDB" id="5794884at2759"/>
<dbReference type="WormBase" id="Bm9225c">
    <property type="protein sequence ID" value="BM40876"/>
    <property type="gene ID" value="WBGene00229486"/>
</dbReference>
<dbReference type="EMBL" id="CAAKNF010000192">
    <property type="protein sequence ID" value="VIO91985.1"/>
    <property type="molecule type" value="Genomic_DNA"/>
</dbReference>
<evidence type="ECO:0000313" key="6">
    <source>
        <dbReference type="WormBase" id="Bm9225c"/>
    </source>
</evidence>
<accession>A0A0J9XR27</accession>
<evidence type="ECO:0000313" key="4">
    <source>
        <dbReference type="Proteomes" id="UP000006672"/>
    </source>
</evidence>
<keyword evidence="1" id="KW-0732">Signal</keyword>
<gene>
    <name evidence="5" type="primary">Bm1_18935</name>
    <name evidence="3 6" type="ORF">Bm9225</name>
    <name evidence="3" type="ORF">BM_BM9225</name>
    <name evidence="2" type="ORF">BM_Bm9225</name>
</gene>
<keyword evidence="4" id="KW-1185">Reference proteome</keyword>
<evidence type="ECO:0000256" key="1">
    <source>
        <dbReference type="SAM" id="SignalP"/>
    </source>
</evidence>
<accession>A0A4E9F5F5</accession>
<evidence type="ECO:0000313" key="5">
    <source>
        <dbReference type="WBParaSite" id="Bm9225a.1"/>
    </source>
</evidence>